<dbReference type="GO" id="GO:0005886">
    <property type="term" value="C:plasma membrane"/>
    <property type="evidence" value="ECO:0007669"/>
    <property type="project" value="TreeGrafter"/>
</dbReference>
<keyword evidence="3 6" id="KW-0812">Transmembrane</keyword>
<dbReference type="AlphaFoldDB" id="A0A6P7TS11"/>
<keyword evidence="5 6" id="KW-0472">Membrane</keyword>
<feature type="transmembrane region" description="Helical" evidence="6">
    <location>
        <begin position="99"/>
        <end position="123"/>
    </location>
</feature>
<comment type="similarity">
    <text evidence="2 6">Belongs to the tetraspanin (TM4SF) family.</text>
</comment>
<evidence type="ECO:0000256" key="5">
    <source>
        <dbReference type="ARBA" id="ARBA00023136"/>
    </source>
</evidence>
<dbReference type="InterPro" id="IPR018499">
    <property type="entry name" value="Tetraspanin/Peripherin"/>
</dbReference>
<evidence type="ECO:0000256" key="1">
    <source>
        <dbReference type="ARBA" id="ARBA00004141"/>
    </source>
</evidence>
<dbReference type="Pfam" id="PF00335">
    <property type="entry name" value="Tetraspanin"/>
    <property type="match status" value="1"/>
</dbReference>
<name>A0A6P7TS11_9MOLL</name>
<dbReference type="Proteomes" id="UP000515154">
    <property type="component" value="Unplaced"/>
</dbReference>
<dbReference type="PANTHER" id="PTHR19282">
    <property type="entry name" value="TETRASPANIN"/>
    <property type="match status" value="1"/>
</dbReference>
<evidence type="ECO:0000313" key="8">
    <source>
        <dbReference type="RefSeq" id="XP_029655029.1"/>
    </source>
</evidence>
<dbReference type="PRINTS" id="PR00259">
    <property type="entry name" value="TMFOUR"/>
</dbReference>
<evidence type="ECO:0000256" key="3">
    <source>
        <dbReference type="ARBA" id="ARBA00022692"/>
    </source>
</evidence>
<organism evidence="7 8">
    <name type="scientific">Octopus sinensis</name>
    <name type="common">East Asian common octopus</name>
    <dbReference type="NCBI Taxonomy" id="2607531"/>
    <lineage>
        <taxon>Eukaryota</taxon>
        <taxon>Metazoa</taxon>
        <taxon>Spiralia</taxon>
        <taxon>Lophotrochozoa</taxon>
        <taxon>Mollusca</taxon>
        <taxon>Cephalopoda</taxon>
        <taxon>Coleoidea</taxon>
        <taxon>Octopodiformes</taxon>
        <taxon>Octopoda</taxon>
        <taxon>Incirrata</taxon>
        <taxon>Octopodidae</taxon>
        <taxon>Octopus</taxon>
    </lineage>
</organism>
<dbReference type="PANTHER" id="PTHR19282:SF544">
    <property type="entry name" value="TETRASPANIN"/>
    <property type="match status" value="1"/>
</dbReference>
<dbReference type="CDD" id="cd03156">
    <property type="entry name" value="uroplakin_I_like_LEL"/>
    <property type="match status" value="1"/>
</dbReference>
<dbReference type="KEGG" id="osn:115228612"/>
<gene>
    <name evidence="8" type="primary">LOC115228612</name>
</gene>
<feature type="transmembrane region" description="Helical" evidence="6">
    <location>
        <begin position="69"/>
        <end position="92"/>
    </location>
</feature>
<dbReference type="RefSeq" id="XP_029655029.1">
    <property type="nucleotide sequence ID" value="XM_029799169.1"/>
</dbReference>
<feature type="transmembrane region" description="Helical" evidence="6">
    <location>
        <begin position="12"/>
        <end position="35"/>
    </location>
</feature>
<keyword evidence="7" id="KW-1185">Reference proteome</keyword>
<reference evidence="8" key="1">
    <citation type="submission" date="2025-08" db="UniProtKB">
        <authorList>
            <consortium name="RefSeq"/>
        </authorList>
    </citation>
    <scope>IDENTIFICATION</scope>
</reference>
<dbReference type="Gene3D" id="1.10.1450.10">
    <property type="entry name" value="Tetraspanin"/>
    <property type="match status" value="1"/>
</dbReference>
<protein>
    <recommendedName>
        <fullName evidence="6">Tetraspanin</fullName>
    </recommendedName>
</protein>
<dbReference type="InterPro" id="IPR000301">
    <property type="entry name" value="Tetraspanin_animals"/>
</dbReference>
<dbReference type="PIRSF" id="PIRSF002419">
    <property type="entry name" value="Tetraspanin"/>
    <property type="match status" value="1"/>
</dbReference>
<dbReference type="InterPro" id="IPR008952">
    <property type="entry name" value="Tetraspanin_EC2_sf"/>
</dbReference>
<comment type="subcellular location">
    <subcellularLocation>
        <location evidence="1 6">Membrane</location>
        <topology evidence="1 6">Multi-pass membrane protein</topology>
    </subcellularLocation>
</comment>
<keyword evidence="4 6" id="KW-1133">Transmembrane helix</keyword>
<evidence type="ECO:0000256" key="2">
    <source>
        <dbReference type="ARBA" id="ARBA00006840"/>
    </source>
</evidence>
<dbReference type="SUPFAM" id="SSF48652">
    <property type="entry name" value="Tetraspanin"/>
    <property type="match status" value="1"/>
</dbReference>
<evidence type="ECO:0000256" key="6">
    <source>
        <dbReference type="RuleBase" id="RU361218"/>
    </source>
</evidence>
<proteinExistence type="inferred from homology"/>
<feature type="transmembrane region" description="Helical" evidence="6">
    <location>
        <begin position="236"/>
        <end position="260"/>
    </location>
</feature>
<evidence type="ECO:0000313" key="7">
    <source>
        <dbReference type="Proteomes" id="UP000515154"/>
    </source>
</evidence>
<evidence type="ECO:0000256" key="4">
    <source>
        <dbReference type="ARBA" id="ARBA00022989"/>
    </source>
</evidence>
<sequence length="268" mass="29864">MLQTPTITKTVLLLFNSVFLLLGVVLLSSGIWFLADPRHFLTTFGADEILVTYKSDPSLEDLKMLYTQFAYVLISVGLFITGVCLFGILGTLKGNRVILLVYSLLLFVILMFVVISTILLAVYETEVVAQIKHFLQNSLQERYTGDSSHFFTKAWNFLQSNLECCGVMNYTDFNQTTNWTVRYSPLAILPASCCSTEDKTLLAECTENHNLYSDVSNANVGCLGKLLNLIKKYGGVTLGTIIAICCGLIIMMLSASYLTIKAYYKIEV</sequence>
<accession>A0A6P7TS11</accession>